<feature type="transmembrane region" description="Helical" evidence="1">
    <location>
        <begin position="69"/>
        <end position="90"/>
    </location>
</feature>
<feature type="transmembrane region" description="Helical" evidence="1">
    <location>
        <begin position="118"/>
        <end position="137"/>
    </location>
</feature>
<accession>A0ABV7WII8</accession>
<dbReference type="RefSeq" id="WP_340288419.1">
    <property type="nucleotide sequence ID" value="NZ_JBBEOI010000002.1"/>
</dbReference>
<keyword evidence="1" id="KW-0472">Membrane</keyword>
<name>A0ABV7WII8_9MICO</name>
<evidence type="ECO:0000313" key="3">
    <source>
        <dbReference type="Proteomes" id="UP001595685"/>
    </source>
</evidence>
<organism evidence="2 3">
    <name type="scientific">Aquipuribacter hungaricus</name>
    <dbReference type="NCBI Taxonomy" id="545624"/>
    <lineage>
        <taxon>Bacteria</taxon>
        <taxon>Bacillati</taxon>
        <taxon>Actinomycetota</taxon>
        <taxon>Actinomycetes</taxon>
        <taxon>Micrococcales</taxon>
        <taxon>Intrasporangiaceae</taxon>
        <taxon>Aquipuribacter</taxon>
    </lineage>
</organism>
<keyword evidence="1" id="KW-1133">Transmembrane helix</keyword>
<dbReference type="EMBL" id="JBHRWW010000008">
    <property type="protein sequence ID" value="MFC3689209.1"/>
    <property type="molecule type" value="Genomic_DNA"/>
</dbReference>
<keyword evidence="3" id="KW-1185">Reference proteome</keyword>
<keyword evidence="1" id="KW-0812">Transmembrane</keyword>
<protein>
    <submittedName>
        <fullName evidence="2">DUF2269 domain-containing protein</fullName>
    </submittedName>
</protein>
<gene>
    <name evidence="2" type="ORF">ACFOLH_12740</name>
</gene>
<proteinExistence type="predicted"/>
<sequence>MTSVGWLGAVVAFLSLAVVAVATASPPTARALYVAMDVLGVAALVPLSLASFATGLVQSLGGAWGLLRHWWVVVKLGISVLATGVLLLYVPTLQLLGDAAASASLSDDRGLLPSTSPVLHSAGALLVLLFAAVLSVYKPRGLTRYGWRKQRAGRQAVSAG</sequence>
<feature type="transmembrane region" description="Helical" evidence="1">
    <location>
        <begin position="34"/>
        <end position="57"/>
    </location>
</feature>
<reference evidence="3" key="1">
    <citation type="journal article" date="2019" name="Int. J. Syst. Evol. Microbiol.">
        <title>The Global Catalogue of Microorganisms (GCM) 10K type strain sequencing project: providing services to taxonomists for standard genome sequencing and annotation.</title>
        <authorList>
            <consortium name="The Broad Institute Genomics Platform"/>
            <consortium name="The Broad Institute Genome Sequencing Center for Infectious Disease"/>
            <person name="Wu L."/>
            <person name="Ma J."/>
        </authorList>
    </citation>
    <scope>NUCLEOTIDE SEQUENCE [LARGE SCALE GENOMIC DNA]</scope>
    <source>
        <strain evidence="3">NCAIM B.02333</strain>
    </source>
</reference>
<comment type="caution">
    <text evidence="2">The sequence shown here is derived from an EMBL/GenBank/DDBJ whole genome shotgun (WGS) entry which is preliminary data.</text>
</comment>
<dbReference type="Proteomes" id="UP001595685">
    <property type="component" value="Unassembled WGS sequence"/>
</dbReference>
<evidence type="ECO:0000313" key="2">
    <source>
        <dbReference type="EMBL" id="MFC3689209.1"/>
    </source>
</evidence>
<evidence type="ECO:0000256" key="1">
    <source>
        <dbReference type="SAM" id="Phobius"/>
    </source>
</evidence>